<protein>
    <recommendedName>
        <fullName evidence="3">Glycoside hydrolase family 19 catalytic domain-containing protein</fullName>
    </recommendedName>
</protein>
<dbReference type="InterPro" id="IPR023346">
    <property type="entry name" value="Lysozyme-like_dom_sf"/>
</dbReference>
<keyword evidence="2" id="KW-1185">Reference proteome</keyword>
<dbReference type="EMBL" id="VJVZ01000003">
    <property type="protein sequence ID" value="TRW25661.1"/>
    <property type="molecule type" value="Genomic_DNA"/>
</dbReference>
<dbReference type="Proteomes" id="UP000320643">
    <property type="component" value="Unassembled WGS sequence"/>
</dbReference>
<proteinExistence type="predicted"/>
<dbReference type="SUPFAM" id="SSF53955">
    <property type="entry name" value="Lysozyme-like"/>
    <property type="match status" value="1"/>
</dbReference>
<accession>A0A552V5D5</accession>
<evidence type="ECO:0000313" key="2">
    <source>
        <dbReference type="Proteomes" id="UP000320643"/>
    </source>
</evidence>
<dbReference type="AlphaFoldDB" id="A0A552V5D5"/>
<evidence type="ECO:0000313" key="1">
    <source>
        <dbReference type="EMBL" id="TRW25661.1"/>
    </source>
</evidence>
<dbReference type="Gene3D" id="1.10.530.10">
    <property type="match status" value="1"/>
</dbReference>
<organism evidence="1 2">
    <name type="scientific">Flavobacterium zepuense</name>
    <dbReference type="NCBI Taxonomy" id="2593302"/>
    <lineage>
        <taxon>Bacteria</taxon>
        <taxon>Pseudomonadati</taxon>
        <taxon>Bacteroidota</taxon>
        <taxon>Flavobacteriia</taxon>
        <taxon>Flavobacteriales</taxon>
        <taxon>Flavobacteriaceae</taxon>
        <taxon>Flavobacterium</taxon>
    </lineage>
</organism>
<reference evidence="1 2" key="1">
    <citation type="submission" date="2019-07" db="EMBL/GenBank/DDBJ databases">
        <title>Flavobacterium sp. nov., isolated from glacier ice.</title>
        <authorList>
            <person name="Liu Q."/>
            <person name="Xin Y.-H."/>
        </authorList>
    </citation>
    <scope>NUCLEOTIDE SEQUENCE [LARGE SCALE GENOMIC DNA]</scope>
    <source>
        <strain evidence="1 2">ZT4R6</strain>
    </source>
</reference>
<sequence>MKGVAKVIGPANPKIGETNFYEVASFHPGTVVTNPASIKWKLFQFKNGKWVEVVGPIKTGKKVTYSFPQKWYGKKLLIEAYLFEPEAKSPPGHIVQPVLGEKKIVKSEILNSQGGPLTEKPKYGQSILLKVTTENMPGDTLKLSLWERDTFTDKGHDPNNNQLLWSGEAKVLKNSGVVEKKINLTPELMRLSNKGYLYEGGEHEYYLLVEANKKKVISSTAAIANQEVNLSANKPAAKPTAKPAAKPAEEPSIADQLTVMVKNVLSWDPFNIRGTSKGVVEDPGDKENNKKKGKCFCNRDITPDELKKMVKNIRDTTFYEGKTITYYHQEKLFYIYAKVPQGDRTFAKFAEVLNKAFTKYDINTCARKIHFLANMYVETMYFTATREGKGINSFRYDPYRGRGFQHLTWKENYEAYKKVSGVDVVTDYEKVADDLNIAADSGAWYWKKTGINAYADKDSIFDTARLINYPGAKKSSSINGYVNRETAWRELKKIFNYPQDCVNKTVKPAPAGVMCPTCKTEHFNLSGKVTWQTQFDPKWGTKKQQNSACKKTCDAILNAYGLSSTSPLSKYQTAMENKDHTALLIDTNVSKIGVKYLDLQLKEGNPVQVGVDHDLNYRNASINEGTTDHFIVIVAKLCDKGRVYYRFYDVGTSHESKGKSENNRLYLNLSDYSLKGTTVYNGNHYTVTQIRNNHKK</sequence>
<evidence type="ECO:0008006" key="3">
    <source>
        <dbReference type="Google" id="ProtNLM"/>
    </source>
</evidence>
<name>A0A552V5D5_9FLAO</name>
<gene>
    <name evidence="1" type="ORF">FMM05_05405</name>
</gene>
<dbReference type="OrthoDB" id="961266at2"/>
<comment type="caution">
    <text evidence="1">The sequence shown here is derived from an EMBL/GenBank/DDBJ whole genome shotgun (WGS) entry which is preliminary data.</text>
</comment>
<dbReference type="RefSeq" id="WP_143372326.1">
    <property type="nucleotide sequence ID" value="NZ_VJVZ01000003.1"/>
</dbReference>